<dbReference type="SUPFAM" id="SSF51261">
    <property type="entry name" value="Duplicated hybrid motif"/>
    <property type="match status" value="1"/>
</dbReference>
<evidence type="ECO:0000313" key="4">
    <source>
        <dbReference type="EMBL" id="AII86928.1"/>
    </source>
</evidence>
<feature type="region of interest" description="Disordered" evidence="1">
    <location>
        <begin position="196"/>
        <end position="232"/>
    </location>
</feature>
<dbReference type="InterPro" id="IPR016047">
    <property type="entry name" value="M23ase_b-sheet_dom"/>
</dbReference>
<dbReference type="GO" id="GO:0004222">
    <property type="term" value="F:metalloendopeptidase activity"/>
    <property type="evidence" value="ECO:0007669"/>
    <property type="project" value="TreeGrafter"/>
</dbReference>
<organism evidence="4 5">
    <name type="scientific">Planktomarina temperata RCA23</name>
    <dbReference type="NCBI Taxonomy" id="666509"/>
    <lineage>
        <taxon>Bacteria</taxon>
        <taxon>Pseudomonadati</taxon>
        <taxon>Pseudomonadota</taxon>
        <taxon>Alphaproteobacteria</taxon>
        <taxon>Rhodobacterales</taxon>
        <taxon>Paracoccaceae</taxon>
        <taxon>Planktomarina</taxon>
    </lineage>
</organism>
<dbReference type="Gene3D" id="3.10.350.10">
    <property type="entry name" value="LysM domain"/>
    <property type="match status" value="1"/>
</dbReference>
<name>A0AAN0RIQ0_9RHOB</name>
<dbReference type="KEGG" id="ptp:RCA23_c13850"/>
<dbReference type="AlphaFoldDB" id="A0AAN0RIQ0"/>
<dbReference type="InterPro" id="IPR036779">
    <property type="entry name" value="LysM_dom_sf"/>
</dbReference>
<dbReference type="InterPro" id="IPR050570">
    <property type="entry name" value="Cell_wall_metabolism_enzyme"/>
</dbReference>
<dbReference type="CDD" id="cd12797">
    <property type="entry name" value="M23_peptidase"/>
    <property type="match status" value="1"/>
</dbReference>
<accession>A0AAN0RIQ0</accession>
<dbReference type="Pfam" id="PF01476">
    <property type="entry name" value="LysM"/>
    <property type="match status" value="1"/>
</dbReference>
<feature type="chain" id="PRO_5042883117" evidence="2">
    <location>
        <begin position="21"/>
        <end position="377"/>
    </location>
</feature>
<keyword evidence="5" id="KW-1185">Reference proteome</keyword>
<dbReference type="EMBL" id="CP003984">
    <property type="protein sequence ID" value="AII86928.1"/>
    <property type="molecule type" value="Genomic_DNA"/>
</dbReference>
<feature type="domain" description="LysM" evidence="3">
    <location>
        <begin position="148"/>
        <end position="192"/>
    </location>
</feature>
<dbReference type="PROSITE" id="PS51257">
    <property type="entry name" value="PROKAR_LIPOPROTEIN"/>
    <property type="match status" value="1"/>
</dbReference>
<gene>
    <name evidence="4" type="ORF">RCA23_c13850</name>
</gene>
<dbReference type="SMART" id="SM00257">
    <property type="entry name" value="LysM"/>
    <property type="match status" value="2"/>
</dbReference>
<keyword evidence="2" id="KW-0732">Signal</keyword>
<evidence type="ECO:0000259" key="3">
    <source>
        <dbReference type="PROSITE" id="PS51782"/>
    </source>
</evidence>
<dbReference type="CDD" id="cd00118">
    <property type="entry name" value="LysM"/>
    <property type="match status" value="1"/>
</dbReference>
<feature type="signal peptide" evidence="2">
    <location>
        <begin position="1"/>
        <end position="20"/>
    </location>
</feature>
<evidence type="ECO:0000256" key="2">
    <source>
        <dbReference type="SAM" id="SignalP"/>
    </source>
</evidence>
<dbReference type="InterPro" id="IPR011055">
    <property type="entry name" value="Dup_hybrid_motif"/>
</dbReference>
<dbReference type="Pfam" id="PF01551">
    <property type="entry name" value="Peptidase_M23"/>
    <property type="match status" value="1"/>
</dbReference>
<dbReference type="PANTHER" id="PTHR21666:SF270">
    <property type="entry name" value="MUREIN HYDROLASE ACTIVATOR ENVC"/>
    <property type="match status" value="1"/>
</dbReference>
<reference evidence="4 5" key="1">
    <citation type="journal article" date="2014" name="ISME J.">
        <title>Adaptation of an abundant Roseobacter RCA organism to pelagic systems revealed by genomic and transcriptomic analyses.</title>
        <authorList>
            <person name="Voget S."/>
            <person name="Wemheuer B."/>
            <person name="Brinkhoff T."/>
            <person name="Vollmers J."/>
            <person name="Dietrich S."/>
            <person name="Giebel H.A."/>
            <person name="Beardsley C."/>
            <person name="Sardemann C."/>
            <person name="Bakenhus I."/>
            <person name="Billerbeck S."/>
            <person name="Daniel R."/>
            <person name="Simon M."/>
        </authorList>
    </citation>
    <scope>NUCLEOTIDE SEQUENCE [LARGE SCALE GENOMIC DNA]</scope>
    <source>
        <strain evidence="4 5">RCA23</strain>
    </source>
</reference>
<dbReference type="PROSITE" id="PS51782">
    <property type="entry name" value="LYSM"/>
    <property type="match status" value="1"/>
</dbReference>
<dbReference type="SUPFAM" id="SSF54106">
    <property type="entry name" value="LysM domain"/>
    <property type="match status" value="1"/>
</dbReference>
<dbReference type="Gene3D" id="2.70.70.10">
    <property type="entry name" value="Glucose Permease (Domain IIA)"/>
    <property type="match status" value="1"/>
</dbReference>
<dbReference type="PANTHER" id="PTHR21666">
    <property type="entry name" value="PEPTIDASE-RELATED"/>
    <property type="match status" value="1"/>
</dbReference>
<evidence type="ECO:0000256" key="1">
    <source>
        <dbReference type="SAM" id="MobiDB-lite"/>
    </source>
</evidence>
<protein>
    <submittedName>
        <fullName evidence="4">Peptidoglycan-binding peptidase</fullName>
    </submittedName>
</protein>
<feature type="compositionally biased region" description="Low complexity" evidence="1">
    <location>
        <begin position="218"/>
        <end position="232"/>
    </location>
</feature>
<dbReference type="InterPro" id="IPR018392">
    <property type="entry name" value="LysM"/>
</dbReference>
<dbReference type="Proteomes" id="UP000028680">
    <property type="component" value="Chromosome"/>
</dbReference>
<dbReference type="RefSeq" id="WP_044049716.1">
    <property type="nucleotide sequence ID" value="NZ_CP003984.1"/>
</dbReference>
<sequence>MALKFGSKFILSLCAVTALAGCTNSFGLDVRDQFGGILDTTNAAENAVEERPEPDARGVITFPSYQVVLARTGDRIGDVAARIGVDADRLGRFNGIPQEAILRYGEVIALPSNMTAVAADGAPLTPTVVDISELSDDPSAGPKPAEPKRHRVVDGETVYTISRLYSVSAEDLAKWNSLSLTTALRPGQYLLIPITQNRPTPVSAPGEGSITPTPPSSTRPQPRGELPSAEAMTTPATADATAPVTVPVPVANTGPVTQASQSDARFMRPVSGTIIRSYKKGSNEGVDIGAPEGAAVSAADVGTVAAITEDTKGVAIVVIKHADRLLTVYTNVDNLLVKKGDAVTRGQEIAKVRAGTPSFLHFEVRKGLESVDPDDYI</sequence>
<evidence type="ECO:0000313" key="5">
    <source>
        <dbReference type="Proteomes" id="UP000028680"/>
    </source>
</evidence>
<proteinExistence type="predicted"/>